<protein>
    <submittedName>
        <fullName evidence="1">Protein containing GrpB domain, predicted nucleotidyltransferase, UPF0157 family</fullName>
    </submittedName>
</protein>
<sequence>MKKIMNIDSPALEAMSRQELSRLFPIILVKYDPEWPFRYEHEAADIQRSIPANNWYRIRHFGSTSVPGLDAKPTIDILLEIHIGSDLDSIIEIFKNRSYYYSPQPENPAPHMMFMKGYTPDGFSGQAFHVHVRYPGDWDEIYFRDFLRIHPETAAEYASLKHQLKNQFEYDRDGYTHAKSDFIQHYTKIAKENIKNLSAKYSDGQQSDC</sequence>
<reference evidence="1" key="1">
    <citation type="journal article" date="2015" name="Genome Announc.">
        <title>Draft Genome Sequence of Anaerolineae Strain TC1, a Novel Isolate from a Methanogenic Wastewater Treatment System.</title>
        <authorList>
            <person name="Matsuura N."/>
            <person name="Tourlousse D.M."/>
            <person name="Sun L."/>
            <person name="Toyonaga M."/>
            <person name="Kuroda K."/>
            <person name="Ohashi A."/>
            <person name="Cruz R."/>
            <person name="Yamaguchi T."/>
            <person name="Sekiguchi Y."/>
        </authorList>
    </citation>
    <scope>NUCLEOTIDE SEQUENCE [LARGE SCALE GENOMIC DNA]</scope>
    <source>
        <strain evidence="1">TC1</strain>
    </source>
</reference>
<organism evidence="1">
    <name type="scientific">Flexilinea flocculi</name>
    <dbReference type="NCBI Taxonomy" id="1678840"/>
    <lineage>
        <taxon>Bacteria</taxon>
        <taxon>Bacillati</taxon>
        <taxon>Chloroflexota</taxon>
        <taxon>Anaerolineae</taxon>
        <taxon>Anaerolineales</taxon>
        <taxon>Anaerolineaceae</taxon>
        <taxon>Flexilinea</taxon>
    </lineage>
</organism>
<evidence type="ECO:0000313" key="2">
    <source>
        <dbReference type="Proteomes" id="UP000053370"/>
    </source>
</evidence>
<dbReference type="PATRIC" id="fig|1678840.3.peg.3308"/>
<dbReference type="STRING" id="1678840.ATC1_131779"/>
<dbReference type="Proteomes" id="UP000053370">
    <property type="component" value="Unassembled WGS sequence"/>
</dbReference>
<dbReference type="Pfam" id="PF04229">
    <property type="entry name" value="GrpB"/>
    <property type="match status" value="1"/>
</dbReference>
<dbReference type="GO" id="GO:0016740">
    <property type="term" value="F:transferase activity"/>
    <property type="evidence" value="ECO:0007669"/>
    <property type="project" value="UniProtKB-KW"/>
</dbReference>
<dbReference type="InterPro" id="IPR043519">
    <property type="entry name" value="NT_sf"/>
</dbReference>
<keyword evidence="1" id="KW-0808">Transferase</keyword>
<proteinExistence type="predicted"/>
<gene>
    <name evidence="1" type="ORF">ATC1_131779</name>
</gene>
<dbReference type="EMBL" id="DF968181">
    <property type="protein sequence ID" value="GAP41783.1"/>
    <property type="molecule type" value="Genomic_DNA"/>
</dbReference>
<evidence type="ECO:0000313" key="1">
    <source>
        <dbReference type="EMBL" id="GAP41783.1"/>
    </source>
</evidence>
<accession>A0A0S7BTG1</accession>
<dbReference type="PANTHER" id="PTHR34822">
    <property type="entry name" value="GRPB DOMAIN PROTEIN (AFU_ORTHOLOGUE AFUA_1G01530)"/>
    <property type="match status" value="1"/>
</dbReference>
<dbReference type="OrthoDB" id="9799092at2"/>
<name>A0A0S7BTG1_9CHLR</name>
<dbReference type="InterPro" id="IPR007344">
    <property type="entry name" value="GrpB/CoaE"/>
</dbReference>
<keyword evidence="2" id="KW-1185">Reference proteome</keyword>
<dbReference type="Gene3D" id="3.30.460.10">
    <property type="entry name" value="Beta Polymerase, domain 2"/>
    <property type="match status" value="1"/>
</dbReference>
<dbReference type="SUPFAM" id="SSF81301">
    <property type="entry name" value="Nucleotidyltransferase"/>
    <property type="match status" value="1"/>
</dbReference>
<dbReference type="PANTHER" id="PTHR34822:SF1">
    <property type="entry name" value="GRPB FAMILY PROTEIN"/>
    <property type="match status" value="1"/>
</dbReference>
<dbReference type="AlphaFoldDB" id="A0A0S7BTG1"/>